<evidence type="ECO:0000256" key="2">
    <source>
        <dbReference type="ARBA" id="ARBA00022490"/>
    </source>
</evidence>
<evidence type="ECO:0000256" key="3">
    <source>
        <dbReference type="ARBA" id="ARBA00023212"/>
    </source>
</evidence>
<sequence length="444" mass="50663">MQDPHSLALAELLRQNGFFESLPPAATPLAAHLFQEYASLRASLSALRAELLELRETATFQQKLLQPIQADNRKLLEENNFLTLRIAELEDQENYQNNPLPPLPSRQNFGGTDAESHAMEAEIRKLRAYCKEVNLKSDGVEEECKKLKNELEWGYKNNEKVVQQLEAEKRKKSSNSYNNSNNSQNLQNVQIQEIVSNTLNISNSVSRSSLESVQSVHTHEIQIQTEEEACFNCSIYIQQINDLKSNLRNKNNISTANNTSILNNTQQQLFTSNQQLSSFQLKIDELNKKILGMEIEVQNEKQLNLEKNNSTAELQATNIVQTALISQLEKQILNLQTEKLDQVQEKQNHIQLYNNVMSEQKGVQLEHIKLQKTAQKLGQTIMDLKARRKLDEGVICRLDKANSVMSGFLSKLSLENQRLKRKFGVEELGVLENEQQAQCDDFAI</sequence>
<dbReference type="AlphaFoldDB" id="V6LLK9"/>
<keyword evidence="8" id="KW-1185">Reference proteome</keyword>
<name>V6LLK9_9EUKA</name>
<comment type="subcellular location">
    <subcellularLocation>
        <location evidence="1">Cytoplasm</location>
        <location evidence="1">Cytoskeleton</location>
        <location evidence="1">Microtubule organizing center</location>
        <location evidence="1">Centrosome</location>
        <location evidence="1">Centriole</location>
    </subcellularLocation>
</comment>
<protein>
    <submittedName>
        <fullName evidence="6">Uncharacterized protein</fullName>
    </submittedName>
</protein>
<organism evidence="6">
    <name type="scientific">Spironucleus salmonicida</name>
    <dbReference type="NCBI Taxonomy" id="348837"/>
    <lineage>
        <taxon>Eukaryota</taxon>
        <taxon>Metamonada</taxon>
        <taxon>Diplomonadida</taxon>
        <taxon>Hexamitidae</taxon>
        <taxon>Hexamitinae</taxon>
        <taxon>Spironucleus</taxon>
    </lineage>
</organism>
<feature type="coiled-coil region" evidence="5">
    <location>
        <begin position="37"/>
        <end position="92"/>
    </location>
</feature>
<dbReference type="Proteomes" id="UP000018208">
    <property type="component" value="Unassembled WGS sequence"/>
</dbReference>
<dbReference type="PANTHER" id="PTHR20544:SF0">
    <property type="entry name" value="NUCLEOPROTEIN TPR_MLP1 DOMAIN-CONTAINING PROTEIN"/>
    <property type="match status" value="1"/>
</dbReference>
<gene>
    <name evidence="6" type="ORF">SS50377_18925</name>
    <name evidence="7" type="ORF">SS50377_28593</name>
</gene>
<dbReference type="EMBL" id="KI546169">
    <property type="protein sequence ID" value="EST41584.1"/>
    <property type="molecule type" value="Genomic_DNA"/>
</dbReference>
<evidence type="ECO:0000256" key="4">
    <source>
        <dbReference type="ARBA" id="ARBA00038123"/>
    </source>
</evidence>
<reference evidence="7" key="2">
    <citation type="submission" date="2020-12" db="EMBL/GenBank/DDBJ databases">
        <title>New Spironucleus salmonicida genome in near-complete chromosomes.</title>
        <authorList>
            <person name="Xu F."/>
            <person name="Kurt Z."/>
            <person name="Jimenez-Gonzalez A."/>
            <person name="Astvaldsson A."/>
            <person name="Andersson J.O."/>
            <person name="Svard S.G."/>
        </authorList>
    </citation>
    <scope>NUCLEOTIDE SEQUENCE</scope>
    <source>
        <strain evidence="7">ATCC 50377</strain>
    </source>
</reference>
<evidence type="ECO:0000313" key="6">
    <source>
        <dbReference type="EMBL" id="EST41584.1"/>
    </source>
</evidence>
<evidence type="ECO:0000313" key="7">
    <source>
        <dbReference type="EMBL" id="KAH0569637.1"/>
    </source>
</evidence>
<proteinExistence type="inferred from homology"/>
<dbReference type="GO" id="GO:0005814">
    <property type="term" value="C:centriole"/>
    <property type="evidence" value="ECO:0007669"/>
    <property type="project" value="UniProtKB-SubCell"/>
</dbReference>
<comment type="similarity">
    <text evidence="4">Belongs to the CEP135/TSGA10 family.</text>
</comment>
<feature type="coiled-coil region" evidence="5">
    <location>
        <begin position="276"/>
        <end position="345"/>
    </location>
</feature>
<dbReference type="VEuPathDB" id="GiardiaDB:SS50377_28593"/>
<accession>V6LLK9</accession>
<dbReference type="EMBL" id="AUWU02000009">
    <property type="protein sequence ID" value="KAH0569637.1"/>
    <property type="molecule type" value="Genomic_DNA"/>
</dbReference>
<keyword evidence="2" id="KW-0963">Cytoplasm</keyword>
<dbReference type="OrthoDB" id="10254663at2759"/>
<evidence type="ECO:0000256" key="1">
    <source>
        <dbReference type="ARBA" id="ARBA00004114"/>
    </source>
</evidence>
<dbReference type="InterPro" id="IPR051877">
    <property type="entry name" value="Centriole_BasalBody_StrucProt"/>
</dbReference>
<evidence type="ECO:0000256" key="5">
    <source>
        <dbReference type="SAM" id="Coils"/>
    </source>
</evidence>
<keyword evidence="3" id="KW-0206">Cytoskeleton</keyword>
<evidence type="ECO:0000313" key="8">
    <source>
        <dbReference type="Proteomes" id="UP000018208"/>
    </source>
</evidence>
<dbReference type="PANTHER" id="PTHR20544">
    <property type="entry name" value="CENTROSOMAL PROTEIN CEP135"/>
    <property type="match status" value="1"/>
</dbReference>
<reference evidence="6 7" key="1">
    <citation type="journal article" date="2014" name="PLoS Genet.">
        <title>The Genome of Spironucleus salmonicida Highlights a Fish Pathogen Adapted to Fluctuating Environments.</title>
        <authorList>
            <person name="Xu F."/>
            <person name="Jerlstrom-Hultqvist J."/>
            <person name="Einarsson E."/>
            <person name="Astvaldsson A."/>
            <person name="Svard S.G."/>
            <person name="Andersson J.O."/>
        </authorList>
    </citation>
    <scope>NUCLEOTIDE SEQUENCE</scope>
    <source>
        <strain evidence="7">ATCC 50377</strain>
    </source>
</reference>
<keyword evidence="5" id="KW-0175">Coiled coil</keyword>
<feature type="coiled-coil region" evidence="5">
    <location>
        <begin position="130"/>
        <end position="175"/>
    </location>
</feature>